<dbReference type="SUPFAM" id="SSF64268">
    <property type="entry name" value="PX domain"/>
    <property type="match status" value="1"/>
</dbReference>
<dbReference type="InterPro" id="IPR001683">
    <property type="entry name" value="PX_dom"/>
</dbReference>
<sequence>MSAAPEPPPKPAGPTLPAPRTRPQWHITLAELQVTRSAHELGIRFDCQTNMPSFFRSQFRNVERTYRELALYASALSMTGPTIIVPALPLPTPAMVHMPDAGYEGEVCELHELREMLAHWFERVFSEPTLRAHKETRRFIESNYSYEPEKVHVHAPSGSRKQFAHSQAHIQSLTHVFNGEMFSQTPSVGKSGVASMLGLRAQPKPTPAALVPAHLAATSAIGVSDPDEQLSLARSELTRLEKQLGDVVHASAGVSAARSAVHAAMKDVASALLPLATLEEARGESLRGRLPRTLRSANGMFANVAQLSDTIMHAEDVTLRDAIAYQELNMRAARMVLQERTAIVVEHDIAKRVTANKRHDAEQMRIARTHRVDRVDAAIEEVREAHHHEQLLERYLAQVSKSLRESLQRHSVQTHHDLQHLILEHARISGVYERRVLDMLGLFDMDLSAAAQEAQSAAMLKANVKRKMTPAQAAAARVVRGEADELPADHAPLSLAATPEQEEEEEEEWEEEEEHAAVPSVPAMEEPQWLEDEPEAPAPIAAPEPEPSTAEWLPQPEPANEPEEEPPSLFRSRMTGGRGFGGLSASDAAKSLAGTF</sequence>
<dbReference type="GO" id="GO:0030905">
    <property type="term" value="C:retromer, tubulation complex"/>
    <property type="evidence" value="ECO:0007669"/>
    <property type="project" value="TreeGrafter"/>
</dbReference>
<dbReference type="InterPro" id="IPR015404">
    <property type="entry name" value="Vps5_C"/>
</dbReference>
<reference evidence="4" key="1">
    <citation type="submission" date="2023-03" db="EMBL/GenBank/DDBJ databases">
        <title>Mating type loci evolution in Malassezia.</title>
        <authorList>
            <person name="Coelho M.A."/>
        </authorList>
    </citation>
    <scope>NUCLEOTIDE SEQUENCE</scope>
    <source>
        <strain evidence="4">CBS 9431</strain>
    </source>
</reference>
<feature type="compositionally biased region" description="Acidic residues" evidence="1">
    <location>
        <begin position="500"/>
        <end position="514"/>
    </location>
</feature>
<protein>
    <submittedName>
        <fullName evidence="4">Vacuolar protein sorting-associated protein 17</fullName>
    </submittedName>
</protein>
<dbReference type="GO" id="GO:0005768">
    <property type="term" value="C:endosome"/>
    <property type="evidence" value="ECO:0007669"/>
    <property type="project" value="TreeGrafter"/>
</dbReference>
<dbReference type="EMBL" id="CP119959">
    <property type="protein sequence ID" value="WFD38797.1"/>
    <property type="molecule type" value="Genomic_DNA"/>
</dbReference>
<dbReference type="GO" id="GO:0006886">
    <property type="term" value="P:intracellular protein transport"/>
    <property type="evidence" value="ECO:0007669"/>
    <property type="project" value="TreeGrafter"/>
</dbReference>
<dbReference type="RefSeq" id="XP_060121694.1">
    <property type="nucleotide sequence ID" value="XM_060265711.1"/>
</dbReference>
<dbReference type="InterPro" id="IPR053055">
    <property type="entry name" value="VPS17"/>
</dbReference>
<dbReference type="Gene3D" id="1.20.1270.60">
    <property type="entry name" value="Arfaptin homology (AH) domain/BAR domain"/>
    <property type="match status" value="1"/>
</dbReference>
<dbReference type="PANTHER" id="PTHR47433">
    <property type="entry name" value="VACUOLAR PROTEIN SORTING-ASSOCIATED PROTEIN 17"/>
    <property type="match status" value="1"/>
</dbReference>
<dbReference type="GO" id="GO:0005829">
    <property type="term" value="C:cytosol"/>
    <property type="evidence" value="ECO:0007669"/>
    <property type="project" value="GOC"/>
</dbReference>
<keyword evidence="5" id="KW-1185">Reference proteome</keyword>
<feature type="domain" description="Sorting nexin/Vps5-like C-terminal" evidence="3">
    <location>
        <begin position="219"/>
        <end position="421"/>
    </location>
</feature>
<dbReference type="PANTHER" id="PTHR47433:SF1">
    <property type="entry name" value="VACUOLAR PROTEIN SORTING-ASSOCIATED PROTEIN 17"/>
    <property type="match status" value="1"/>
</dbReference>
<dbReference type="CDD" id="cd07596">
    <property type="entry name" value="BAR_SNX"/>
    <property type="match status" value="1"/>
</dbReference>
<dbReference type="GeneID" id="85225410"/>
<dbReference type="InterPro" id="IPR027267">
    <property type="entry name" value="AH/BAR_dom_sf"/>
</dbReference>
<dbReference type="Gene3D" id="3.30.1520.10">
    <property type="entry name" value="Phox-like domain"/>
    <property type="match status" value="1"/>
</dbReference>
<proteinExistence type="predicted"/>
<evidence type="ECO:0000313" key="5">
    <source>
        <dbReference type="Proteomes" id="UP001217754"/>
    </source>
</evidence>
<evidence type="ECO:0000259" key="3">
    <source>
        <dbReference type="Pfam" id="PF09325"/>
    </source>
</evidence>
<dbReference type="AlphaFoldDB" id="A0AAF0F5G5"/>
<name>A0AAF0F5G5_9BASI</name>
<dbReference type="GO" id="GO:0032266">
    <property type="term" value="F:phosphatidylinositol-3-phosphate binding"/>
    <property type="evidence" value="ECO:0007669"/>
    <property type="project" value="TreeGrafter"/>
</dbReference>
<feature type="compositionally biased region" description="Pro residues" evidence="1">
    <location>
        <begin position="536"/>
        <end position="546"/>
    </location>
</feature>
<dbReference type="Pfam" id="PF00787">
    <property type="entry name" value="PX"/>
    <property type="match status" value="1"/>
</dbReference>
<evidence type="ECO:0000259" key="2">
    <source>
        <dbReference type="Pfam" id="PF00787"/>
    </source>
</evidence>
<dbReference type="Proteomes" id="UP001217754">
    <property type="component" value="Chromosome 2"/>
</dbReference>
<feature type="compositionally biased region" description="Pro residues" evidence="1">
    <location>
        <begin position="1"/>
        <end position="17"/>
    </location>
</feature>
<accession>A0AAF0F5G5</accession>
<organism evidence="4 5">
    <name type="scientific">Malassezia japonica</name>
    <dbReference type="NCBI Taxonomy" id="223818"/>
    <lineage>
        <taxon>Eukaryota</taxon>
        <taxon>Fungi</taxon>
        <taxon>Dikarya</taxon>
        <taxon>Basidiomycota</taxon>
        <taxon>Ustilaginomycotina</taxon>
        <taxon>Malasseziomycetes</taxon>
        <taxon>Malasseziales</taxon>
        <taxon>Malasseziaceae</taxon>
        <taxon>Malassezia</taxon>
    </lineage>
</organism>
<dbReference type="InterPro" id="IPR036871">
    <property type="entry name" value="PX_dom_sf"/>
</dbReference>
<feature type="domain" description="PX" evidence="2">
    <location>
        <begin position="55"/>
        <end position="142"/>
    </location>
</feature>
<feature type="region of interest" description="Disordered" evidence="1">
    <location>
        <begin position="1"/>
        <end position="21"/>
    </location>
</feature>
<dbReference type="GO" id="GO:0042147">
    <property type="term" value="P:retrograde transport, endosome to Golgi"/>
    <property type="evidence" value="ECO:0007669"/>
    <property type="project" value="TreeGrafter"/>
</dbReference>
<evidence type="ECO:0000256" key="1">
    <source>
        <dbReference type="SAM" id="MobiDB-lite"/>
    </source>
</evidence>
<feature type="region of interest" description="Disordered" evidence="1">
    <location>
        <begin position="488"/>
        <end position="596"/>
    </location>
</feature>
<gene>
    <name evidence="4" type="primary">VPS17</name>
    <name evidence="4" type="ORF">MJAP1_001761</name>
</gene>
<evidence type="ECO:0000313" key="4">
    <source>
        <dbReference type="EMBL" id="WFD38797.1"/>
    </source>
</evidence>
<dbReference type="Pfam" id="PF09325">
    <property type="entry name" value="Vps5"/>
    <property type="match status" value="1"/>
</dbReference>